<feature type="compositionally biased region" description="Basic and acidic residues" evidence="1">
    <location>
        <begin position="36"/>
        <end position="46"/>
    </location>
</feature>
<dbReference type="EMBL" id="CADCTV010000508">
    <property type="protein sequence ID" value="CAA9336677.1"/>
    <property type="molecule type" value="Genomic_DNA"/>
</dbReference>
<feature type="region of interest" description="Disordered" evidence="1">
    <location>
        <begin position="174"/>
        <end position="381"/>
    </location>
</feature>
<dbReference type="GO" id="GO:0004315">
    <property type="term" value="F:3-oxoacyl-[acyl-carrier-protein] synthase activity"/>
    <property type="evidence" value="ECO:0007669"/>
    <property type="project" value="UniProtKB-EC"/>
</dbReference>
<dbReference type="EC" id="2.3.1.179" evidence="2"/>
<proteinExistence type="predicted"/>
<feature type="compositionally biased region" description="Basic residues" evidence="1">
    <location>
        <begin position="114"/>
        <end position="137"/>
    </location>
</feature>
<keyword evidence="2" id="KW-0808">Transferase</keyword>
<name>A0A6J4LMC7_9BACT</name>
<feature type="compositionally biased region" description="Basic residues" evidence="1">
    <location>
        <begin position="206"/>
        <end position="234"/>
    </location>
</feature>
<feature type="compositionally biased region" description="Basic residues" evidence="1">
    <location>
        <begin position="9"/>
        <end position="28"/>
    </location>
</feature>
<feature type="compositionally biased region" description="Basic residues" evidence="1">
    <location>
        <begin position="91"/>
        <end position="106"/>
    </location>
</feature>
<feature type="compositionally biased region" description="Basic residues" evidence="1">
    <location>
        <begin position="145"/>
        <end position="158"/>
    </location>
</feature>
<sequence length="419" mass="48106">ERVQPQRRAPCRHHRHRRHHPHRQRRRGVLGGAAEAGKRGPQDRPVRPVTVPLAHRRPGERLRADGLHGPQPRAPHRAVRAVLGGGVAPGHRGRGARPRRRRPRPRGRADGKRPGRRGVRRKPVHRLRAQGRPRGRPHAGPGGVQRRRLVQRGHRVRLHRHQFDERDELRLGRHRHRRRVARHPRRRGRRGDRRRRRGPAGAAVLRRVRHHPRHVHPQRRPAARLAALRRRARRLRDGRGRRGARAGRAGTRPRAGRPHLRRGAGIRHQQRRAPHDGAAAGRQPGGPGHARGAAHGRPAAGRRGRDQRPRLVDATERQHRVAGDPRGLRRARRRAEGQRHQGLPRALPGRHRRARGRHLRPFHPARLGASHAEPGTRGRRVRPWLRHGRGRHHARAHGGLQFLRFRRHQRGPGLRRGGL</sequence>
<accession>A0A6J4LMC7</accession>
<feature type="compositionally biased region" description="Basic and acidic residues" evidence="1">
    <location>
        <begin position="303"/>
        <end position="327"/>
    </location>
</feature>
<dbReference type="AlphaFoldDB" id="A0A6J4LMC7"/>
<feature type="compositionally biased region" description="Basic residues" evidence="1">
    <location>
        <begin position="254"/>
        <end position="272"/>
    </location>
</feature>
<feature type="non-terminal residue" evidence="2">
    <location>
        <position position="419"/>
    </location>
</feature>
<feature type="compositionally biased region" description="Basic residues" evidence="1">
    <location>
        <begin position="174"/>
        <end position="198"/>
    </location>
</feature>
<feature type="compositionally biased region" description="Low complexity" evidence="1">
    <location>
        <begin position="290"/>
        <end position="301"/>
    </location>
</feature>
<reference evidence="2" key="1">
    <citation type="submission" date="2020-02" db="EMBL/GenBank/DDBJ databases">
        <authorList>
            <person name="Meier V. D."/>
        </authorList>
    </citation>
    <scope>NUCLEOTIDE SEQUENCE</scope>
    <source>
        <strain evidence="2">AVDCRST_MAG89</strain>
    </source>
</reference>
<feature type="region of interest" description="Disordered" evidence="1">
    <location>
        <begin position="1"/>
        <end position="158"/>
    </location>
</feature>
<keyword evidence="2" id="KW-0012">Acyltransferase</keyword>
<feature type="compositionally biased region" description="Basic and acidic residues" evidence="1">
    <location>
        <begin position="57"/>
        <end position="66"/>
    </location>
</feature>
<organism evidence="2">
    <name type="scientific">uncultured Gemmatimonadota bacterium</name>
    <dbReference type="NCBI Taxonomy" id="203437"/>
    <lineage>
        <taxon>Bacteria</taxon>
        <taxon>Pseudomonadati</taxon>
        <taxon>Gemmatimonadota</taxon>
        <taxon>environmental samples</taxon>
    </lineage>
</organism>
<evidence type="ECO:0000256" key="1">
    <source>
        <dbReference type="SAM" id="MobiDB-lite"/>
    </source>
</evidence>
<evidence type="ECO:0000313" key="2">
    <source>
        <dbReference type="EMBL" id="CAA9336677.1"/>
    </source>
</evidence>
<feature type="non-terminal residue" evidence="2">
    <location>
        <position position="1"/>
    </location>
</feature>
<gene>
    <name evidence="2" type="ORF">AVDCRST_MAG89-2424</name>
</gene>
<protein>
    <submittedName>
        <fullName evidence="2">3-oxoacyl-[acyl-carrier-protein] synthase, KASII</fullName>
        <ecNumber evidence="2">2.3.1.179</ecNumber>
    </submittedName>
</protein>
<feature type="compositionally biased region" description="Basic residues" evidence="1">
    <location>
        <begin position="348"/>
        <end position="363"/>
    </location>
</feature>